<feature type="transmembrane region" description="Helical" evidence="1">
    <location>
        <begin position="28"/>
        <end position="45"/>
    </location>
</feature>
<dbReference type="EMBL" id="AWUE01019233">
    <property type="protein sequence ID" value="OMO75023.1"/>
    <property type="molecule type" value="Genomic_DNA"/>
</dbReference>
<comment type="caution">
    <text evidence="2">The sequence shown here is derived from an EMBL/GenBank/DDBJ whole genome shotgun (WGS) entry which is preliminary data.</text>
</comment>
<name>A0A1R3HXD5_9ROSI</name>
<organism evidence="2 3">
    <name type="scientific">Corchorus olitorius</name>
    <dbReference type="NCBI Taxonomy" id="93759"/>
    <lineage>
        <taxon>Eukaryota</taxon>
        <taxon>Viridiplantae</taxon>
        <taxon>Streptophyta</taxon>
        <taxon>Embryophyta</taxon>
        <taxon>Tracheophyta</taxon>
        <taxon>Spermatophyta</taxon>
        <taxon>Magnoliopsida</taxon>
        <taxon>eudicotyledons</taxon>
        <taxon>Gunneridae</taxon>
        <taxon>Pentapetalae</taxon>
        <taxon>rosids</taxon>
        <taxon>malvids</taxon>
        <taxon>Malvales</taxon>
        <taxon>Malvaceae</taxon>
        <taxon>Grewioideae</taxon>
        <taxon>Apeibeae</taxon>
        <taxon>Corchorus</taxon>
    </lineage>
</organism>
<proteinExistence type="predicted"/>
<gene>
    <name evidence="2" type="ORF">COLO4_26367</name>
</gene>
<keyword evidence="1" id="KW-1133">Transmembrane helix</keyword>
<evidence type="ECO:0000313" key="2">
    <source>
        <dbReference type="EMBL" id="OMO75023.1"/>
    </source>
</evidence>
<evidence type="ECO:0000256" key="1">
    <source>
        <dbReference type="SAM" id="Phobius"/>
    </source>
</evidence>
<protein>
    <submittedName>
        <fullName evidence="2">Uncharacterized protein</fullName>
    </submittedName>
</protein>
<dbReference type="Proteomes" id="UP000187203">
    <property type="component" value="Unassembled WGS sequence"/>
</dbReference>
<evidence type="ECO:0000313" key="3">
    <source>
        <dbReference type="Proteomes" id="UP000187203"/>
    </source>
</evidence>
<reference evidence="3" key="1">
    <citation type="submission" date="2013-09" db="EMBL/GenBank/DDBJ databases">
        <title>Corchorus olitorius genome sequencing.</title>
        <authorList>
            <person name="Alam M."/>
            <person name="Haque M.S."/>
            <person name="Islam M.S."/>
            <person name="Emdad E.M."/>
            <person name="Islam M.M."/>
            <person name="Ahmed B."/>
            <person name="Halim A."/>
            <person name="Hossen Q.M.M."/>
            <person name="Hossain M.Z."/>
            <person name="Ahmed R."/>
            <person name="Khan M.M."/>
            <person name="Islam R."/>
            <person name="Rashid M.M."/>
            <person name="Khan S.A."/>
            <person name="Rahman M.S."/>
            <person name="Alam M."/>
            <person name="Yahiya A.S."/>
            <person name="Khan M.S."/>
            <person name="Azam M.S."/>
            <person name="Haque T."/>
            <person name="Lashkar M.Z.H."/>
            <person name="Akhand A.I."/>
            <person name="Morshed G."/>
            <person name="Roy S."/>
            <person name="Uddin K.S."/>
            <person name="Rabeya T."/>
            <person name="Hossain A.S."/>
            <person name="Chowdhury A."/>
            <person name="Snigdha A.R."/>
            <person name="Mortoza M.S."/>
            <person name="Matin S.A."/>
            <person name="Hoque S.M.E."/>
            <person name="Islam M.K."/>
            <person name="Roy D.K."/>
            <person name="Haider R."/>
            <person name="Moosa M.M."/>
            <person name="Elias S.M."/>
            <person name="Hasan A.M."/>
            <person name="Jahan S."/>
            <person name="Shafiuddin M."/>
            <person name="Mahmood N."/>
            <person name="Shommy N.S."/>
        </authorList>
    </citation>
    <scope>NUCLEOTIDE SEQUENCE [LARGE SCALE GENOMIC DNA]</scope>
    <source>
        <strain evidence="3">cv. O-4</strain>
    </source>
</reference>
<keyword evidence="1" id="KW-0812">Transmembrane</keyword>
<accession>A0A1R3HXD5</accession>
<feature type="transmembrane region" description="Helical" evidence="1">
    <location>
        <begin position="57"/>
        <end position="82"/>
    </location>
</feature>
<keyword evidence="1" id="KW-0472">Membrane</keyword>
<dbReference type="AlphaFoldDB" id="A0A1R3HXD5"/>
<keyword evidence="3" id="KW-1185">Reference proteome</keyword>
<sequence>MMHQQNRNQDPPEWWKAPIKLKAWKRPISFASILLAVILYILKGYELHFEEAGKEDIVIILKSYSTLISGFMISFSTTKIYAHPWRYLGESKVGEKPTGPTNFASSGRFSQSRRSVSLEATVKGSFLVGAQPVIFLP</sequence>